<dbReference type="Proteomes" id="UP001595807">
    <property type="component" value="Unassembled WGS sequence"/>
</dbReference>
<accession>A0ABV8CXC8</accession>
<sequence>MTFGKLVSYAIITFAIGYMLWTLWQYFSTRKLGKQVTNPEFQELMRTGQLIDVRSGELYRRSHILGARHFPIEQLSTATNAFRKDKPILLYDSRGGAETVRAMKILKKAGYSDFYVLKEGFDYWDGKVKSS</sequence>
<keyword evidence="1" id="KW-1133">Transmembrane helix</keyword>
<reference evidence="4" key="1">
    <citation type="journal article" date="2019" name="Int. J. Syst. Evol. Microbiol.">
        <title>The Global Catalogue of Microorganisms (GCM) 10K type strain sequencing project: providing services to taxonomists for standard genome sequencing and annotation.</title>
        <authorList>
            <consortium name="The Broad Institute Genomics Platform"/>
            <consortium name="The Broad Institute Genome Sequencing Center for Infectious Disease"/>
            <person name="Wu L."/>
            <person name="Ma J."/>
        </authorList>
    </citation>
    <scope>NUCLEOTIDE SEQUENCE [LARGE SCALE GENOMIC DNA]</scope>
    <source>
        <strain evidence="4">CCUG 67170</strain>
    </source>
</reference>
<dbReference type="PANTHER" id="PTHR43031:SF18">
    <property type="entry name" value="RHODANESE-RELATED SULFURTRANSFERASES"/>
    <property type="match status" value="1"/>
</dbReference>
<evidence type="ECO:0000256" key="1">
    <source>
        <dbReference type="SAM" id="Phobius"/>
    </source>
</evidence>
<dbReference type="Gene3D" id="3.40.250.10">
    <property type="entry name" value="Rhodanese-like domain"/>
    <property type="match status" value="1"/>
</dbReference>
<feature type="transmembrane region" description="Helical" evidence="1">
    <location>
        <begin position="6"/>
        <end position="24"/>
    </location>
</feature>
<dbReference type="InterPro" id="IPR050229">
    <property type="entry name" value="GlpE_sulfurtransferase"/>
</dbReference>
<dbReference type="SMART" id="SM00450">
    <property type="entry name" value="RHOD"/>
    <property type="match status" value="1"/>
</dbReference>
<keyword evidence="1" id="KW-0812">Transmembrane</keyword>
<dbReference type="InterPro" id="IPR001763">
    <property type="entry name" value="Rhodanese-like_dom"/>
</dbReference>
<name>A0ABV8CXC8_9STRE</name>
<dbReference type="PANTHER" id="PTHR43031">
    <property type="entry name" value="FAD-DEPENDENT OXIDOREDUCTASE"/>
    <property type="match status" value="1"/>
</dbReference>
<dbReference type="SUPFAM" id="SSF52821">
    <property type="entry name" value="Rhodanese/Cell cycle control phosphatase"/>
    <property type="match status" value="1"/>
</dbReference>
<evidence type="ECO:0000259" key="2">
    <source>
        <dbReference type="PROSITE" id="PS50206"/>
    </source>
</evidence>
<dbReference type="RefSeq" id="WP_380427495.1">
    <property type="nucleotide sequence ID" value="NZ_JBHRZV010000051.1"/>
</dbReference>
<evidence type="ECO:0000313" key="3">
    <source>
        <dbReference type="EMBL" id="MFC3928698.1"/>
    </source>
</evidence>
<feature type="domain" description="Rhodanese" evidence="2">
    <location>
        <begin position="44"/>
        <end position="129"/>
    </location>
</feature>
<dbReference type="EMBL" id="JBHRZV010000051">
    <property type="protein sequence ID" value="MFC3928698.1"/>
    <property type="molecule type" value="Genomic_DNA"/>
</dbReference>
<dbReference type="PROSITE" id="PS50206">
    <property type="entry name" value="RHODANESE_3"/>
    <property type="match status" value="1"/>
</dbReference>
<keyword evidence="1" id="KW-0472">Membrane</keyword>
<keyword evidence="4" id="KW-1185">Reference proteome</keyword>
<gene>
    <name evidence="3" type="ORF">ACFORF_09020</name>
</gene>
<comment type="caution">
    <text evidence="3">The sequence shown here is derived from an EMBL/GenBank/DDBJ whole genome shotgun (WGS) entry which is preliminary data.</text>
</comment>
<dbReference type="InterPro" id="IPR036873">
    <property type="entry name" value="Rhodanese-like_dom_sf"/>
</dbReference>
<proteinExistence type="predicted"/>
<dbReference type="CDD" id="cd00158">
    <property type="entry name" value="RHOD"/>
    <property type="match status" value="1"/>
</dbReference>
<dbReference type="Pfam" id="PF00581">
    <property type="entry name" value="Rhodanese"/>
    <property type="match status" value="1"/>
</dbReference>
<evidence type="ECO:0000313" key="4">
    <source>
        <dbReference type="Proteomes" id="UP001595807"/>
    </source>
</evidence>
<organism evidence="3 4">
    <name type="scientific">Streptococcus caprae</name>
    <dbReference type="NCBI Taxonomy" id="1640501"/>
    <lineage>
        <taxon>Bacteria</taxon>
        <taxon>Bacillati</taxon>
        <taxon>Bacillota</taxon>
        <taxon>Bacilli</taxon>
        <taxon>Lactobacillales</taxon>
        <taxon>Streptococcaceae</taxon>
        <taxon>Streptococcus</taxon>
    </lineage>
</organism>
<protein>
    <submittedName>
        <fullName evidence="3">Rhodanese-like domain-containing protein</fullName>
    </submittedName>
</protein>